<evidence type="ECO:0000313" key="2">
    <source>
        <dbReference type="Proteomes" id="UP001497482"/>
    </source>
</evidence>
<name>A0AAV2J9N4_KNICA</name>
<protein>
    <submittedName>
        <fullName evidence="1">Uncharacterized protein</fullName>
    </submittedName>
</protein>
<keyword evidence="2" id="KW-1185">Reference proteome</keyword>
<dbReference type="EMBL" id="OZ035833">
    <property type="protein sequence ID" value="CAL1572460.1"/>
    <property type="molecule type" value="Genomic_DNA"/>
</dbReference>
<evidence type="ECO:0000313" key="1">
    <source>
        <dbReference type="EMBL" id="CAL1572460.1"/>
    </source>
</evidence>
<accession>A0AAV2J9N4</accession>
<dbReference type="Proteomes" id="UP001497482">
    <property type="component" value="Chromosome 11"/>
</dbReference>
<gene>
    <name evidence="1" type="ORF">KC01_LOCUS4494</name>
</gene>
<reference evidence="1 2" key="1">
    <citation type="submission" date="2024-04" db="EMBL/GenBank/DDBJ databases">
        <authorList>
            <person name="Waldvogel A.-M."/>
            <person name="Schoenle A."/>
        </authorList>
    </citation>
    <scope>NUCLEOTIDE SEQUENCE [LARGE SCALE GENOMIC DNA]</scope>
</reference>
<organism evidence="1 2">
    <name type="scientific">Knipowitschia caucasica</name>
    <name type="common">Caucasian dwarf goby</name>
    <name type="synonym">Pomatoschistus caucasicus</name>
    <dbReference type="NCBI Taxonomy" id="637954"/>
    <lineage>
        <taxon>Eukaryota</taxon>
        <taxon>Metazoa</taxon>
        <taxon>Chordata</taxon>
        <taxon>Craniata</taxon>
        <taxon>Vertebrata</taxon>
        <taxon>Euteleostomi</taxon>
        <taxon>Actinopterygii</taxon>
        <taxon>Neopterygii</taxon>
        <taxon>Teleostei</taxon>
        <taxon>Neoteleostei</taxon>
        <taxon>Acanthomorphata</taxon>
        <taxon>Gobiaria</taxon>
        <taxon>Gobiiformes</taxon>
        <taxon>Gobioidei</taxon>
        <taxon>Gobiidae</taxon>
        <taxon>Gobiinae</taxon>
        <taxon>Knipowitschia</taxon>
    </lineage>
</organism>
<sequence length="143" mass="15382">MRPKTQCSVSYTNRVGLAQSCDLKTGASRPGCVRQKQVRPRRSAISEFRLLLLPASLTLRFSLYAASLSRAPLTPLPTAASLPASLTLRLLPAPVTAARPYAAYPHAASRTRVPHVALYAASPTRCVSYPPLPTPCSLRTAAR</sequence>
<proteinExistence type="predicted"/>
<dbReference type="AlphaFoldDB" id="A0AAV2J9N4"/>